<dbReference type="InterPro" id="IPR001506">
    <property type="entry name" value="Peptidase_M12A"/>
</dbReference>
<dbReference type="GO" id="GO:0004222">
    <property type="term" value="F:metalloendopeptidase activity"/>
    <property type="evidence" value="ECO:0007669"/>
    <property type="project" value="UniProtKB-UniRule"/>
</dbReference>
<evidence type="ECO:0000256" key="1">
    <source>
        <dbReference type="ARBA" id="ARBA00022670"/>
    </source>
</evidence>
<comment type="caution">
    <text evidence="6">Lacks conserved residue(s) required for the propagation of feature annotation.</text>
</comment>
<evidence type="ECO:0000313" key="10">
    <source>
        <dbReference type="WBParaSite" id="MhA1_Contig599.frz3.gene15"/>
    </source>
</evidence>
<dbReference type="PRINTS" id="PR00480">
    <property type="entry name" value="ASTACIN"/>
</dbReference>
<dbReference type="GO" id="GO:0006508">
    <property type="term" value="P:proteolysis"/>
    <property type="evidence" value="ECO:0007669"/>
    <property type="project" value="UniProtKB-KW"/>
</dbReference>
<reference evidence="10" key="1">
    <citation type="submission" date="2016-11" db="UniProtKB">
        <authorList>
            <consortium name="WormBaseParasite"/>
        </authorList>
    </citation>
    <scope>IDENTIFICATION</scope>
</reference>
<dbReference type="AlphaFoldDB" id="A0A1I8BVI4"/>
<feature type="binding site" evidence="6">
    <location>
        <position position="250"/>
    </location>
    <ligand>
        <name>Zn(2+)</name>
        <dbReference type="ChEBI" id="CHEBI:29105"/>
        <note>catalytic</note>
    </ligand>
</feature>
<evidence type="ECO:0000256" key="4">
    <source>
        <dbReference type="ARBA" id="ARBA00022833"/>
    </source>
</evidence>
<evidence type="ECO:0000256" key="6">
    <source>
        <dbReference type="PROSITE-ProRule" id="PRU01211"/>
    </source>
</evidence>
<dbReference type="PANTHER" id="PTHR10127">
    <property type="entry name" value="DISCOIDIN, CUB, EGF, LAMININ , AND ZINC METALLOPROTEASE DOMAIN CONTAINING"/>
    <property type="match status" value="1"/>
</dbReference>
<evidence type="ECO:0000313" key="9">
    <source>
        <dbReference type="Proteomes" id="UP000095281"/>
    </source>
</evidence>
<dbReference type="GO" id="GO:0008270">
    <property type="term" value="F:zinc ion binding"/>
    <property type="evidence" value="ECO:0007669"/>
    <property type="project" value="UniProtKB-UniRule"/>
</dbReference>
<organism evidence="9 10">
    <name type="scientific">Meloidogyne hapla</name>
    <name type="common">Root-knot nematode worm</name>
    <dbReference type="NCBI Taxonomy" id="6305"/>
    <lineage>
        <taxon>Eukaryota</taxon>
        <taxon>Metazoa</taxon>
        <taxon>Ecdysozoa</taxon>
        <taxon>Nematoda</taxon>
        <taxon>Chromadorea</taxon>
        <taxon>Rhabditida</taxon>
        <taxon>Tylenchina</taxon>
        <taxon>Tylenchomorpha</taxon>
        <taxon>Tylenchoidea</taxon>
        <taxon>Meloidogynidae</taxon>
        <taxon>Meloidogyninae</taxon>
        <taxon>Meloidogyne</taxon>
    </lineage>
</organism>
<dbReference type="Pfam" id="PF01400">
    <property type="entry name" value="Astacin"/>
    <property type="match status" value="1"/>
</dbReference>
<feature type="domain" description="Peptidase M12A" evidence="8">
    <location>
        <begin position="229"/>
        <end position="332"/>
    </location>
</feature>
<dbReference type="Gene3D" id="3.40.390.10">
    <property type="entry name" value="Collagenase (Catalytic Domain)"/>
    <property type="match status" value="1"/>
</dbReference>
<dbReference type="PROSITE" id="PS51864">
    <property type="entry name" value="ASTACIN"/>
    <property type="match status" value="1"/>
</dbReference>
<protein>
    <recommendedName>
        <fullName evidence="7">Metalloendopeptidase</fullName>
        <ecNumber evidence="7">3.4.24.-</ecNumber>
    </recommendedName>
</protein>
<keyword evidence="4 6" id="KW-0862">Zinc</keyword>
<dbReference type="PROSITE" id="PS00022">
    <property type="entry name" value="EGF_1"/>
    <property type="match status" value="1"/>
</dbReference>
<dbReference type="PANTHER" id="PTHR10127:SF780">
    <property type="entry name" value="METALLOENDOPEPTIDASE"/>
    <property type="match status" value="1"/>
</dbReference>
<evidence type="ECO:0000256" key="7">
    <source>
        <dbReference type="RuleBase" id="RU361183"/>
    </source>
</evidence>
<comment type="cofactor">
    <cofactor evidence="6 7">
        <name>Zn(2+)</name>
        <dbReference type="ChEBI" id="CHEBI:29105"/>
    </cofactor>
    <text evidence="6 7">Binds 1 zinc ion per subunit.</text>
</comment>
<feature type="binding site" evidence="6">
    <location>
        <position position="240"/>
    </location>
    <ligand>
        <name>Zn(2+)</name>
        <dbReference type="ChEBI" id="CHEBI:29105"/>
        <note>catalytic</note>
    </ligand>
</feature>
<dbReference type="OMA" id="GCETKEY"/>
<dbReference type="EC" id="3.4.24.-" evidence="7"/>
<dbReference type="InterPro" id="IPR000742">
    <property type="entry name" value="EGF"/>
</dbReference>
<sequence>MKSMEMFDYGNAVLANFKHQGIQQIAEEGGAIAFVGPDVNMEGKHLLPTDFEIISVTEKSCISSIELKINNELIEKEFSCYKRGPTQCDQLGLERYIKFNNSFNEYKELLIKCPCDIEPRPSQITDNLLKVPKSRNKRSVNNNPLLGTKDADGLVRGCENSENIGFGDILWHPDDVPQKMENQQVGKYSEHDLEFINRGNSCSATIGDMYKNKAEGSKIVSHHVNVPWSHGCGTVGVIIHEVMHALGLDHEQKRKDRNESGSWSQYYRGQTLDFGTPYDFGSIMHYNPISRVNIDPDTYSILALEHEYQNTMGQRVGHSFKDIKLLNRLYCTIDYPFTSSLSKSINFGCETKEYELNGGKCKNGGYPDPLKNCACRCPEGHGGRYCTEYKYENCKAVELTAKVKKQAISTTDFSCLYVVKAKQANDKIKAKRILINVETILFQCNHPCQDNYIEIKYLKDKSATG</sequence>
<evidence type="ECO:0000259" key="8">
    <source>
        <dbReference type="PROSITE" id="PS51864"/>
    </source>
</evidence>
<keyword evidence="1 6" id="KW-0645">Protease</keyword>
<evidence type="ECO:0000256" key="2">
    <source>
        <dbReference type="ARBA" id="ARBA00022723"/>
    </source>
</evidence>
<dbReference type="InterPro" id="IPR024079">
    <property type="entry name" value="MetalloPept_cat_dom_sf"/>
</dbReference>
<evidence type="ECO:0000256" key="3">
    <source>
        <dbReference type="ARBA" id="ARBA00022801"/>
    </source>
</evidence>
<feature type="binding site" evidence="6">
    <location>
        <position position="244"/>
    </location>
    <ligand>
        <name>Zn(2+)</name>
        <dbReference type="ChEBI" id="CHEBI:29105"/>
        <note>catalytic</note>
    </ligand>
</feature>
<feature type="active site" evidence="6">
    <location>
        <position position="241"/>
    </location>
</feature>
<keyword evidence="9" id="KW-1185">Reference proteome</keyword>
<dbReference type="SUPFAM" id="SSF55486">
    <property type="entry name" value="Metalloproteases ('zincins'), catalytic domain"/>
    <property type="match status" value="1"/>
</dbReference>
<dbReference type="WBParaSite" id="MhA1_Contig599.frz3.gene15">
    <property type="protein sequence ID" value="MhA1_Contig599.frz3.gene15"/>
    <property type="gene ID" value="MhA1_Contig599.frz3.gene15"/>
</dbReference>
<keyword evidence="2 6" id="KW-0479">Metal-binding</keyword>
<dbReference type="Proteomes" id="UP000095281">
    <property type="component" value="Unplaced"/>
</dbReference>
<accession>A0A1I8BVI4</accession>
<evidence type="ECO:0000256" key="5">
    <source>
        <dbReference type="ARBA" id="ARBA00023049"/>
    </source>
</evidence>
<keyword evidence="3 6" id="KW-0378">Hydrolase</keyword>
<keyword evidence="5 6" id="KW-0482">Metalloprotease</keyword>
<proteinExistence type="predicted"/>
<name>A0A1I8BVI4_MELHA</name>